<dbReference type="PROSITE" id="PS50144">
    <property type="entry name" value="MATH"/>
    <property type="match status" value="1"/>
</dbReference>
<feature type="region of interest" description="Disordered" evidence="3">
    <location>
        <begin position="1"/>
        <end position="20"/>
    </location>
</feature>
<name>A0A9R0ZL02_TRITD</name>
<dbReference type="PANTHER" id="PTHR26379">
    <property type="entry name" value="BTB/POZ AND MATH DOMAIN-CONTAINING PROTEIN 1"/>
    <property type="match status" value="1"/>
</dbReference>
<evidence type="ECO:0000256" key="3">
    <source>
        <dbReference type="SAM" id="MobiDB-lite"/>
    </source>
</evidence>
<evidence type="ECO:0000256" key="1">
    <source>
        <dbReference type="ARBA" id="ARBA00004906"/>
    </source>
</evidence>
<dbReference type="PANTHER" id="PTHR26379:SF268">
    <property type="entry name" value="OS08G0406500 PROTEIN"/>
    <property type="match status" value="1"/>
</dbReference>
<dbReference type="EMBL" id="LT934123">
    <property type="protein sequence ID" value="VAI78637.1"/>
    <property type="molecule type" value="Genomic_DNA"/>
</dbReference>
<dbReference type="Gene3D" id="1.25.40.420">
    <property type="match status" value="1"/>
</dbReference>
<keyword evidence="7" id="KW-1185">Reference proteome</keyword>
<dbReference type="SUPFAM" id="SSF54695">
    <property type="entry name" value="POZ domain"/>
    <property type="match status" value="1"/>
</dbReference>
<dbReference type="CDD" id="cd00121">
    <property type="entry name" value="MATH"/>
    <property type="match status" value="1"/>
</dbReference>
<comment type="pathway">
    <text evidence="1">Protein modification; protein ubiquitination.</text>
</comment>
<dbReference type="OMA" id="CEDALWE"/>
<reference evidence="6 7" key="1">
    <citation type="submission" date="2017-09" db="EMBL/GenBank/DDBJ databases">
        <authorList>
            <consortium name="International Durum Wheat Genome Sequencing Consortium (IDWGSC)"/>
            <person name="Milanesi L."/>
        </authorList>
    </citation>
    <scope>NUCLEOTIDE SEQUENCE [LARGE SCALE GENOMIC DNA]</scope>
    <source>
        <strain evidence="7">cv. Svevo</strain>
    </source>
</reference>
<sequence length="363" mass="40188">MAASPSASPAPTGARVRDTMSRHSTVLVRGTHQFSIVGFSLHQRAGVGNFIRSDAFEVGGHSWAIRCYPAGNREEEEGYLSLYLEVLSTPTLEKTTVKYSFEINGPAGTSPLLAQPCAWDDFTTDNISWGYKKYVKVDSLDSRYLRNDCLVVRCTVEVQESKTGATTSSSITVPPSGIRQDLARLLDSKRGADVTFQVGGNDYAAHKAVVAMRSPVFCAQFFGALADKPGSRHVRIHDMKPAAFEAVLHFIYTDALPPVFKDDSKQSHREMMCDWLAAADRYGLERMRLLCESALHETIDVENAAWTLELADRHHCPQLKAFCVDYIVSPGVLTDVMATEGYKQLKTNCPSLLVDVLEKLTWK</sequence>
<accession>A0A9R0ZL02</accession>
<dbReference type="InterPro" id="IPR045005">
    <property type="entry name" value="BPM1-6"/>
</dbReference>
<evidence type="ECO:0000259" key="4">
    <source>
        <dbReference type="PROSITE" id="PS50097"/>
    </source>
</evidence>
<dbReference type="GO" id="GO:0016567">
    <property type="term" value="P:protein ubiquitination"/>
    <property type="evidence" value="ECO:0007669"/>
    <property type="project" value="InterPro"/>
</dbReference>
<dbReference type="InterPro" id="IPR002083">
    <property type="entry name" value="MATH/TRAF_dom"/>
</dbReference>
<evidence type="ECO:0000256" key="2">
    <source>
        <dbReference type="ARBA" id="ARBA00010846"/>
    </source>
</evidence>
<evidence type="ECO:0000259" key="5">
    <source>
        <dbReference type="PROSITE" id="PS50144"/>
    </source>
</evidence>
<proteinExistence type="inferred from homology"/>
<dbReference type="Gene3D" id="3.30.710.10">
    <property type="entry name" value="Potassium Channel Kv1.1, Chain A"/>
    <property type="match status" value="1"/>
</dbReference>
<dbReference type="SUPFAM" id="SSF49599">
    <property type="entry name" value="TRAF domain-like"/>
    <property type="match status" value="1"/>
</dbReference>
<dbReference type="InterPro" id="IPR008974">
    <property type="entry name" value="TRAF-like"/>
</dbReference>
<protein>
    <submittedName>
        <fullName evidence="6">Uncharacterized protein</fullName>
    </submittedName>
</protein>
<dbReference type="Pfam" id="PF22486">
    <property type="entry name" value="MATH_2"/>
    <property type="match status" value="1"/>
</dbReference>
<feature type="domain" description="BTB" evidence="4">
    <location>
        <begin position="192"/>
        <end position="256"/>
    </location>
</feature>
<feature type="compositionally biased region" description="Low complexity" evidence="3">
    <location>
        <begin position="1"/>
        <end position="11"/>
    </location>
</feature>
<dbReference type="SMART" id="SM00225">
    <property type="entry name" value="BTB"/>
    <property type="match status" value="1"/>
</dbReference>
<evidence type="ECO:0000313" key="6">
    <source>
        <dbReference type="EMBL" id="VAI78637.1"/>
    </source>
</evidence>
<dbReference type="InterPro" id="IPR000210">
    <property type="entry name" value="BTB/POZ_dom"/>
</dbReference>
<comment type="similarity">
    <text evidence="2">Belongs to the Tdpoz family.</text>
</comment>
<dbReference type="Gramene" id="TRITD7Av1G217190.1">
    <property type="protein sequence ID" value="TRITD7Av1G217190.1"/>
    <property type="gene ID" value="TRITD7Av1G217190"/>
</dbReference>
<dbReference type="InterPro" id="IPR011333">
    <property type="entry name" value="SKP1/BTB/POZ_sf"/>
</dbReference>
<gene>
    <name evidence="6" type="ORF">TRITD_7Av1G217190</name>
</gene>
<dbReference type="AlphaFoldDB" id="A0A9R0ZL02"/>
<organism evidence="6 7">
    <name type="scientific">Triticum turgidum subsp. durum</name>
    <name type="common">Durum wheat</name>
    <name type="synonym">Triticum durum</name>
    <dbReference type="NCBI Taxonomy" id="4567"/>
    <lineage>
        <taxon>Eukaryota</taxon>
        <taxon>Viridiplantae</taxon>
        <taxon>Streptophyta</taxon>
        <taxon>Embryophyta</taxon>
        <taxon>Tracheophyta</taxon>
        <taxon>Spermatophyta</taxon>
        <taxon>Magnoliopsida</taxon>
        <taxon>Liliopsida</taxon>
        <taxon>Poales</taxon>
        <taxon>Poaceae</taxon>
        <taxon>BOP clade</taxon>
        <taxon>Pooideae</taxon>
        <taxon>Triticodae</taxon>
        <taxon>Triticeae</taxon>
        <taxon>Triticinae</taxon>
        <taxon>Triticum</taxon>
    </lineage>
</organism>
<dbReference type="Gene3D" id="2.60.210.10">
    <property type="entry name" value="Apoptosis, Tumor Necrosis Factor Receptor Associated Protein 2, Chain A"/>
    <property type="match status" value="1"/>
</dbReference>
<dbReference type="PROSITE" id="PS50097">
    <property type="entry name" value="BTB"/>
    <property type="match status" value="1"/>
</dbReference>
<dbReference type="Proteomes" id="UP000324705">
    <property type="component" value="Chromosome 7A"/>
</dbReference>
<dbReference type="Pfam" id="PF00651">
    <property type="entry name" value="BTB"/>
    <property type="match status" value="1"/>
</dbReference>
<feature type="domain" description="MATH" evidence="5">
    <location>
        <begin position="29"/>
        <end position="156"/>
    </location>
</feature>
<evidence type="ECO:0000313" key="7">
    <source>
        <dbReference type="Proteomes" id="UP000324705"/>
    </source>
</evidence>
<dbReference type="Pfam" id="PF24570">
    <property type="entry name" value="BACK_BPM_SPOP"/>
    <property type="match status" value="1"/>
</dbReference>
<dbReference type="InterPro" id="IPR056423">
    <property type="entry name" value="BACK_BPM_SPOP"/>
</dbReference>